<evidence type="ECO:0000256" key="1">
    <source>
        <dbReference type="SAM" id="MobiDB-lite"/>
    </source>
</evidence>
<keyword evidence="3" id="KW-1185">Reference proteome</keyword>
<gene>
    <name evidence="2" type="ORF">T07_5333</name>
</gene>
<dbReference type="OrthoDB" id="10509017at2759"/>
<proteinExistence type="predicted"/>
<protein>
    <submittedName>
        <fullName evidence="2">Uncharacterized protein</fullName>
    </submittedName>
</protein>
<comment type="caution">
    <text evidence="2">The sequence shown here is derived from an EMBL/GenBank/DDBJ whole genome shotgun (WGS) entry which is preliminary data.</text>
</comment>
<feature type="compositionally biased region" description="Polar residues" evidence="1">
    <location>
        <begin position="1"/>
        <end position="31"/>
    </location>
</feature>
<name>A0A0V0RN82_9BILA</name>
<dbReference type="AlphaFoldDB" id="A0A0V0RN82"/>
<accession>A0A0V0RN82</accession>
<organism evidence="2 3">
    <name type="scientific">Trichinella nelsoni</name>
    <dbReference type="NCBI Taxonomy" id="6336"/>
    <lineage>
        <taxon>Eukaryota</taxon>
        <taxon>Metazoa</taxon>
        <taxon>Ecdysozoa</taxon>
        <taxon>Nematoda</taxon>
        <taxon>Enoplea</taxon>
        <taxon>Dorylaimia</taxon>
        <taxon>Trichinellida</taxon>
        <taxon>Trichinellidae</taxon>
        <taxon>Trichinella</taxon>
    </lineage>
</organism>
<evidence type="ECO:0000313" key="3">
    <source>
        <dbReference type="Proteomes" id="UP000054630"/>
    </source>
</evidence>
<sequence length="73" mass="7787">MCASYSLANRKSRANAQNTVLLKSQISNSTNRPDDRSSGPKGGSGVSSTAWAAIGVQKLLWMAISLADVFRFP</sequence>
<dbReference type="Proteomes" id="UP000054630">
    <property type="component" value="Unassembled WGS sequence"/>
</dbReference>
<evidence type="ECO:0000313" key="2">
    <source>
        <dbReference type="EMBL" id="KRX15940.1"/>
    </source>
</evidence>
<feature type="region of interest" description="Disordered" evidence="1">
    <location>
        <begin position="1"/>
        <end position="47"/>
    </location>
</feature>
<dbReference type="EMBL" id="JYDL01000119">
    <property type="protein sequence ID" value="KRX15940.1"/>
    <property type="molecule type" value="Genomic_DNA"/>
</dbReference>
<reference evidence="2 3" key="1">
    <citation type="submission" date="2015-01" db="EMBL/GenBank/DDBJ databases">
        <title>Evolution of Trichinella species and genotypes.</title>
        <authorList>
            <person name="Korhonen P.K."/>
            <person name="Edoardo P."/>
            <person name="Giuseppe L.R."/>
            <person name="Gasser R.B."/>
        </authorList>
    </citation>
    <scope>NUCLEOTIDE SEQUENCE [LARGE SCALE GENOMIC DNA]</scope>
    <source>
        <strain evidence="2">ISS37</strain>
    </source>
</reference>